<dbReference type="WBParaSite" id="JU765_v2.g12899.t1">
    <property type="protein sequence ID" value="JU765_v2.g12899.t1"/>
    <property type="gene ID" value="JU765_v2.g12899"/>
</dbReference>
<evidence type="ECO:0000313" key="2">
    <source>
        <dbReference type="WBParaSite" id="JU765_v2.g12899.t1"/>
    </source>
</evidence>
<dbReference type="Proteomes" id="UP000887576">
    <property type="component" value="Unplaced"/>
</dbReference>
<protein>
    <submittedName>
        <fullName evidence="2">Uncharacterized protein</fullName>
    </submittedName>
</protein>
<accession>A0AC34Q528</accession>
<sequence length="362" mass="42536">MVENYQEKLDKLLHDLRQLERTGIEIEYRGRKQLLRVILLNFSADNKGIHEFIGWTLDWDGDAICRMCTMIYADILTKTSLADTTLRTKEEYDRIILNSNQWQRYGIKEKSCANKFMHFHCMDPYQIDITHDLFEGHLQFFIPWVLQGLRRQNPAVHNEFIEIAIADFPYAGLDARNKPLDKIAFSRDKNGNFRIKTTAHAMQMLTLLLPLILKAQNIIPNCREWNDYLRFRKMLDIFLAPAIVQDDIDAVKQLIPQHLQAYIANEAMPGWMTVKLHYMLHYPAYMEQLGPLVHNSTIRYEGRHADLKKVSHNNYNHMNVAKSLMHRNQLSMAGTLLQMKEADYLEKCRANHYNTRYLPGLL</sequence>
<name>A0AC34Q528_9BILA</name>
<organism evidence="1 2">
    <name type="scientific">Panagrolaimus sp. JU765</name>
    <dbReference type="NCBI Taxonomy" id="591449"/>
    <lineage>
        <taxon>Eukaryota</taxon>
        <taxon>Metazoa</taxon>
        <taxon>Ecdysozoa</taxon>
        <taxon>Nematoda</taxon>
        <taxon>Chromadorea</taxon>
        <taxon>Rhabditida</taxon>
        <taxon>Tylenchina</taxon>
        <taxon>Panagrolaimomorpha</taxon>
        <taxon>Panagrolaimoidea</taxon>
        <taxon>Panagrolaimidae</taxon>
        <taxon>Panagrolaimus</taxon>
    </lineage>
</organism>
<evidence type="ECO:0000313" key="1">
    <source>
        <dbReference type="Proteomes" id="UP000887576"/>
    </source>
</evidence>
<reference evidence="2" key="1">
    <citation type="submission" date="2022-11" db="UniProtKB">
        <authorList>
            <consortium name="WormBaseParasite"/>
        </authorList>
    </citation>
    <scope>IDENTIFICATION</scope>
</reference>
<proteinExistence type="predicted"/>